<evidence type="ECO:0000313" key="1">
    <source>
        <dbReference type="EMBL" id="KAF1769770.1"/>
    </source>
</evidence>
<dbReference type="Proteomes" id="UP000483820">
    <property type="component" value="Chromosome I"/>
</dbReference>
<gene>
    <name evidence="2" type="ORF">FL82_04667</name>
    <name evidence="1" type="ORF">GCK72_001587</name>
</gene>
<proteinExistence type="predicted"/>
<protein>
    <submittedName>
        <fullName evidence="2">Uncharacterized protein</fullName>
    </submittedName>
</protein>
<dbReference type="EMBL" id="NMWX01000006">
    <property type="protein sequence ID" value="OZF99333.1"/>
    <property type="molecule type" value="Genomic_DNA"/>
</dbReference>
<evidence type="ECO:0000313" key="2">
    <source>
        <dbReference type="EMBL" id="OZF99333.1"/>
    </source>
</evidence>
<evidence type="ECO:0000313" key="3">
    <source>
        <dbReference type="Proteomes" id="UP000216624"/>
    </source>
</evidence>
<reference evidence="3" key="1">
    <citation type="submission" date="2017-08" db="EMBL/GenBank/DDBJ databases">
        <authorList>
            <person name="Fierst J.L."/>
        </authorList>
    </citation>
    <scope>NUCLEOTIDE SEQUENCE [LARGE SCALE GENOMIC DNA]</scope>
    <source>
        <strain evidence="3">PX439</strain>
    </source>
</reference>
<accession>A0A261AMP9</accession>
<reference evidence="1 4" key="3">
    <citation type="submission" date="2019-12" db="EMBL/GenBank/DDBJ databases">
        <title>Chromosome-level assembly of the Caenorhabditis remanei genome.</title>
        <authorList>
            <person name="Teterina A.A."/>
            <person name="Willis J.H."/>
            <person name="Phillips P.C."/>
        </authorList>
    </citation>
    <scope>NUCLEOTIDE SEQUENCE [LARGE SCALE GENOMIC DNA]</scope>
    <source>
        <strain evidence="1 4">PX506</strain>
        <tissue evidence="1">Whole organism</tissue>
    </source>
</reference>
<name>A0A261AMP9_CAERE</name>
<organism evidence="2 3">
    <name type="scientific">Caenorhabditis remanei</name>
    <name type="common">Caenorhabditis vulgaris</name>
    <dbReference type="NCBI Taxonomy" id="31234"/>
    <lineage>
        <taxon>Eukaryota</taxon>
        <taxon>Metazoa</taxon>
        <taxon>Ecdysozoa</taxon>
        <taxon>Nematoda</taxon>
        <taxon>Chromadorea</taxon>
        <taxon>Rhabditida</taxon>
        <taxon>Rhabditina</taxon>
        <taxon>Rhabditomorpha</taxon>
        <taxon>Rhabditoidea</taxon>
        <taxon>Rhabditidae</taxon>
        <taxon>Peloderinae</taxon>
        <taxon>Caenorhabditis</taxon>
    </lineage>
</organism>
<reference evidence="2" key="2">
    <citation type="submission" date="2017-08" db="EMBL/GenBank/DDBJ databases">
        <authorList>
            <person name="de Groot N.N."/>
        </authorList>
    </citation>
    <scope>NUCLEOTIDE SEQUENCE [LARGE SCALE GENOMIC DNA]</scope>
    <source>
        <strain evidence="2">PX439</strain>
    </source>
</reference>
<dbReference type="Proteomes" id="UP000216624">
    <property type="component" value="Unassembled WGS sequence"/>
</dbReference>
<dbReference type="EMBL" id="WUAV01000001">
    <property type="protein sequence ID" value="KAF1769770.1"/>
    <property type="molecule type" value="Genomic_DNA"/>
</dbReference>
<sequence>MKSIRTTNITTAKAVIQKPPRHVILGKRKRRGNVRDADVFYDFLASFCHVVMERCSPNTEDWNKMKFGADYEHLKCPDEQFERHVEENCQLAEKYITSGRLLAFEVCMVTPTENQLIGFRITFSQMDYPECRRIRNLYERLSIILENIRTMEITENVDSIMNSCKYRPRIRLLTRVRTASKRKKDNSTAGDLKISVPIADSLPLVQNLLTFYAFM</sequence>
<feature type="non-terminal residue" evidence="2">
    <location>
        <position position="1"/>
    </location>
</feature>
<keyword evidence="3" id="KW-1185">Reference proteome</keyword>
<comment type="caution">
    <text evidence="2">The sequence shown here is derived from an EMBL/GenBank/DDBJ whole genome shotgun (WGS) entry which is preliminary data.</text>
</comment>
<dbReference type="AlphaFoldDB" id="A0A261AMP9"/>
<evidence type="ECO:0000313" key="4">
    <source>
        <dbReference type="Proteomes" id="UP000483820"/>
    </source>
</evidence>